<accession>A0A133QDD2</accession>
<dbReference type="SUPFAM" id="SSF53448">
    <property type="entry name" value="Nucleotide-diphospho-sugar transferases"/>
    <property type="match status" value="1"/>
</dbReference>
<evidence type="ECO:0000313" key="5">
    <source>
        <dbReference type="EMBL" id="KXA40881.1"/>
    </source>
</evidence>
<keyword evidence="3" id="KW-1133">Transmembrane helix</keyword>
<evidence type="ECO:0000256" key="2">
    <source>
        <dbReference type="ARBA" id="ARBA00022679"/>
    </source>
</evidence>
<evidence type="ECO:0000256" key="3">
    <source>
        <dbReference type="SAM" id="Phobius"/>
    </source>
</evidence>
<gene>
    <name evidence="5" type="ORF">HMPREF3226_00926</name>
</gene>
<dbReference type="InterPro" id="IPR029044">
    <property type="entry name" value="Nucleotide-diphossugar_trans"/>
</dbReference>
<dbReference type="InterPro" id="IPR001173">
    <property type="entry name" value="Glyco_trans_2-like"/>
</dbReference>
<dbReference type="Pfam" id="PF00535">
    <property type="entry name" value="Glycos_transf_2"/>
    <property type="match status" value="1"/>
</dbReference>
<name>A0A133QDD2_9BACT</name>
<dbReference type="PANTHER" id="PTHR22916">
    <property type="entry name" value="GLYCOSYLTRANSFERASE"/>
    <property type="match status" value="1"/>
</dbReference>
<dbReference type="OrthoDB" id="1114838at2"/>
<sequence>MKLSIIVPVYNVEKYLPKCLSSLLNQGLKDEDYEILLINDGSTDRSLGLCTDYADRYANIRVFSQPNSGVGIARNKGIDNALGEYIAFVDSDDYLLENGMHEVLKPIWDRKDIDVVRYFSDYDGRNVKPIVNQIVYDAPALEMIRRGGLPAFIWTFLYRRTFLNENKIRFKNYRFSEDVLFVSTVFLHNPYVVSNQANIYRYVLREGSAINKRDREHSRICTDHNLLSYEDVMRELMTSIIREDEEALSACLSSINFKKQSTWTRMFTSDYKRSEFKLLKKRIVKNKFYPFMVWNQSPRVKIQCFLMNLSLYNFFIYRFCSGIFDYIIVPYYINRIKEKVWETE</sequence>
<dbReference type="GO" id="GO:0016758">
    <property type="term" value="F:hexosyltransferase activity"/>
    <property type="evidence" value="ECO:0007669"/>
    <property type="project" value="UniProtKB-ARBA"/>
</dbReference>
<keyword evidence="3" id="KW-0812">Transmembrane</keyword>
<feature type="domain" description="Glycosyltransferase 2-like" evidence="4">
    <location>
        <begin position="4"/>
        <end position="134"/>
    </location>
</feature>
<dbReference type="PATRIC" id="fig|28128.5.peg.927"/>
<dbReference type="CDD" id="cd00761">
    <property type="entry name" value="Glyco_tranf_GTA_type"/>
    <property type="match status" value="1"/>
</dbReference>
<dbReference type="EMBL" id="LRQG01000056">
    <property type="protein sequence ID" value="KXA40881.1"/>
    <property type="molecule type" value="Genomic_DNA"/>
</dbReference>
<organism evidence="5 6">
    <name type="scientific">Prevotella corporis</name>
    <dbReference type="NCBI Taxonomy" id="28128"/>
    <lineage>
        <taxon>Bacteria</taxon>
        <taxon>Pseudomonadati</taxon>
        <taxon>Bacteroidota</taxon>
        <taxon>Bacteroidia</taxon>
        <taxon>Bacteroidales</taxon>
        <taxon>Prevotellaceae</taxon>
        <taxon>Prevotella</taxon>
    </lineage>
</organism>
<proteinExistence type="predicted"/>
<dbReference type="AlphaFoldDB" id="A0A133QDD2"/>
<feature type="transmembrane region" description="Helical" evidence="3">
    <location>
        <begin position="311"/>
        <end position="333"/>
    </location>
</feature>
<dbReference type="RefSeq" id="WP_060940427.1">
    <property type="nucleotide sequence ID" value="NZ_KQ957214.1"/>
</dbReference>
<dbReference type="Gene3D" id="3.90.550.10">
    <property type="entry name" value="Spore Coat Polysaccharide Biosynthesis Protein SpsA, Chain A"/>
    <property type="match status" value="1"/>
</dbReference>
<evidence type="ECO:0000259" key="4">
    <source>
        <dbReference type="Pfam" id="PF00535"/>
    </source>
</evidence>
<keyword evidence="1" id="KW-0328">Glycosyltransferase</keyword>
<evidence type="ECO:0000313" key="6">
    <source>
        <dbReference type="Proteomes" id="UP000070533"/>
    </source>
</evidence>
<dbReference type="STRING" id="28128.HMPREF3226_00926"/>
<keyword evidence="6" id="KW-1185">Reference proteome</keyword>
<evidence type="ECO:0000256" key="1">
    <source>
        <dbReference type="ARBA" id="ARBA00022676"/>
    </source>
</evidence>
<dbReference type="Proteomes" id="UP000070533">
    <property type="component" value="Unassembled WGS sequence"/>
</dbReference>
<keyword evidence="3" id="KW-0472">Membrane</keyword>
<protein>
    <submittedName>
        <fullName evidence="5">Glycosyltransferase, group 2 family protein</fullName>
    </submittedName>
</protein>
<keyword evidence="2 5" id="KW-0808">Transferase</keyword>
<dbReference type="PANTHER" id="PTHR22916:SF51">
    <property type="entry name" value="GLYCOSYLTRANSFERASE EPSH-RELATED"/>
    <property type="match status" value="1"/>
</dbReference>
<reference evidence="6" key="1">
    <citation type="submission" date="2016-01" db="EMBL/GenBank/DDBJ databases">
        <authorList>
            <person name="Mitreva M."/>
            <person name="Pepin K.H."/>
            <person name="Mihindukulasuriya K.A."/>
            <person name="Fulton R."/>
            <person name="Fronick C."/>
            <person name="O'Laughlin M."/>
            <person name="Miner T."/>
            <person name="Herter B."/>
            <person name="Rosa B.A."/>
            <person name="Cordes M."/>
            <person name="Tomlinson C."/>
            <person name="Wollam A."/>
            <person name="Palsikar V.B."/>
            <person name="Mardis E.R."/>
            <person name="Wilson R.K."/>
        </authorList>
    </citation>
    <scope>NUCLEOTIDE SEQUENCE [LARGE SCALE GENOMIC DNA]</scope>
    <source>
        <strain evidence="6">MJR7716</strain>
    </source>
</reference>
<comment type="caution">
    <text evidence="5">The sequence shown here is derived from an EMBL/GenBank/DDBJ whole genome shotgun (WGS) entry which is preliminary data.</text>
</comment>